<evidence type="ECO:0000313" key="6">
    <source>
        <dbReference type="EMBL" id="VXD19457.1"/>
    </source>
</evidence>
<reference evidence="6" key="1">
    <citation type="submission" date="2019-10" db="EMBL/GenBank/DDBJ databases">
        <authorList>
            <consortium name="Genoscope - CEA"/>
            <person name="William W."/>
        </authorList>
    </citation>
    <scope>NUCLEOTIDE SEQUENCE [LARGE SCALE GENOMIC DNA]</scope>
    <source>
        <strain evidence="6">BBR_PRJEB10992</strain>
    </source>
</reference>
<dbReference type="RefSeq" id="WP_083622457.1">
    <property type="nucleotide sequence ID" value="NZ_LR734871.1"/>
</dbReference>
<keyword evidence="2" id="KW-0645">Protease</keyword>
<comment type="similarity">
    <text evidence="1">Belongs to the peptidase C40 family.</text>
</comment>
<comment type="caution">
    <text evidence="6">The sequence shown here is derived from an EMBL/GenBank/DDBJ whole genome shotgun (WGS) entry which is preliminary data.</text>
</comment>
<dbReference type="PANTHER" id="PTHR47053">
    <property type="entry name" value="MUREIN DD-ENDOPEPTIDASE MEPH-RELATED"/>
    <property type="match status" value="1"/>
</dbReference>
<feature type="domain" description="NlpC/P60" evidence="5">
    <location>
        <begin position="93"/>
        <end position="232"/>
    </location>
</feature>
<evidence type="ECO:0000256" key="1">
    <source>
        <dbReference type="ARBA" id="ARBA00007074"/>
    </source>
</evidence>
<dbReference type="Proteomes" id="UP000184550">
    <property type="component" value="Unassembled WGS sequence"/>
</dbReference>
<keyword evidence="4" id="KW-0788">Thiol protease</keyword>
<organism evidence="6 7">
    <name type="scientific">Planktothrix serta PCC 8927</name>
    <dbReference type="NCBI Taxonomy" id="671068"/>
    <lineage>
        <taxon>Bacteria</taxon>
        <taxon>Bacillati</taxon>
        <taxon>Cyanobacteriota</taxon>
        <taxon>Cyanophyceae</taxon>
        <taxon>Oscillatoriophycideae</taxon>
        <taxon>Oscillatoriales</taxon>
        <taxon>Microcoleaceae</taxon>
        <taxon>Planktothrix</taxon>
    </lineage>
</organism>
<keyword evidence="7" id="KW-1185">Reference proteome</keyword>
<evidence type="ECO:0000259" key="5">
    <source>
        <dbReference type="PROSITE" id="PS51935"/>
    </source>
</evidence>
<dbReference type="Pfam" id="PF00877">
    <property type="entry name" value="NLPC_P60"/>
    <property type="match status" value="1"/>
</dbReference>
<dbReference type="SUPFAM" id="SSF54001">
    <property type="entry name" value="Cysteine proteinases"/>
    <property type="match status" value="1"/>
</dbReference>
<keyword evidence="3" id="KW-0378">Hydrolase</keyword>
<dbReference type="EMBL" id="CZCU02000139">
    <property type="protein sequence ID" value="VXD19457.1"/>
    <property type="molecule type" value="Genomic_DNA"/>
</dbReference>
<name>A0A7Z9BV74_9CYAN</name>
<dbReference type="InterPro" id="IPR051202">
    <property type="entry name" value="Peptidase_C40"/>
</dbReference>
<dbReference type="GO" id="GO:0006508">
    <property type="term" value="P:proteolysis"/>
    <property type="evidence" value="ECO:0007669"/>
    <property type="project" value="UniProtKB-KW"/>
</dbReference>
<evidence type="ECO:0000256" key="3">
    <source>
        <dbReference type="ARBA" id="ARBA00022801"/>
    </source>
</evidence>
<dbReference type="OrthoDB" id="9808890at2"/>
<dbReference type="SUPFAM" id="SSF82057">
    <property type="entry name" value="Prokaryotic SH3-related domain"/>
    <property type="match status" value="1"/>
</dbReference>
<gene>
    <name evidence="6" type="ORF">PL8927_630048</name>
</gene>
<dbReference type="Gene3D" id="3.90.1720.10">
    <property type="entry name" value="endopeptidase domain like (from Nostoc punctiforme)"/>
    <property type="match status" value="1"/>
</dbReference>
<dbReference type="PROSITE" id="PS51935">
    <property type="entry name" value="NLPC_P60"/>
    <property type="match status" value="1"/>
</dbReference>
<dbReference type="AlphaFoldDB" id="A0A7Z9BV74"/>
<evidence type="ECO:0000256" key="4">
    <source>
        <dbReference type="ARBA" id="ARBA00022807"/>
    </source>
</evidence>
<dbReference type="PANTHER" id="PTHR47053:SF1">
    <property type="entry name" value="MUREIN DD-ENDOPEPTIDASE MEPH-RELATED"/>
    <property type="match status" value="1"/>
</dbReference>
<dbReference type="InterPro" id="IPR041382">
    <property type="entry name" value="SH3_16"/>
</dbReference>
<evidence type="ECO:0000256" key="2">
    <source>
        <dbReference type="ARBA" id="ARBA00022670"/>
    </source>
</evidence>
<dbReference type="Gene3D" id="2.30.30.40">
    <property type="entry name" value="SH3 Domains"/>
    <property type="match status" value="1"/>
</dbReference>
<proteinExistence type="inferred from homology"/>
<dbReference type="InterPro" id="IPR000064">
    <property type="entry name" value="NLP_P60_dom"/>
</dbReference>
<dbReference type="Pfam" id="PF18348">
    <property type="entry name" value="SH3_16"/>
    <property type="match status" value="1"/>
</dbReference>
<dbReference type="InterPro" id="IPR038765">
    <property type="entry name" value="Papain-like_cys_pep_sf"/>
</dbReference>
<protein>
    <submittedName>
        <fullName evidence="6">NLP/P60</fullName>
    </submittedName>
</protein>
<dbReference type="GO" id="GO:0008234">
    <property type="term" value="F:cysteine-type peptidase activity"/>
    <property type="evidence" value="ECO:0007669"/>
    <property type="project" value="UniProtKB-KW"/>
</dbReference>
<sequence length="242" mass="26990">MVECLSNPIEYSCRENLDLYDATECQTLATQARKGRHLRLFPEPQNHISNSPSILVQLCEDDYTAWLTTSDRNQLEIATQPYQAQIWSEDQIQAAIPQIIQFTQAAMAIPNYYLWGGTVGPNYDCSGLIQAAFAAVGIWIPRDAYQQEAFTKSMAFNPEQLDFSCLLPGDLIFFGTAQKATHVGLYLGGGEYIHSSGREHGRNGIKVDILSPEGDACIQYYFQHLRGAGRVIGSYQPASVFH</sequence>
<accession>A0A7Z9BV74</accession>
<evidence type="ECO:0000313" key="7">
    <source>
        <dbReference type="Proteomes" id="UP000184550"/>
    </source>
</evidence>